<sequence>MAPVTFHLIVAQQPKDFLSALQNLPHASRPLYVGEVHHWIHAPTTLSTAALLGSTDTVTQWQYLLIHQTSSPESFTLPPGLNQHVRDKWSITAEVSNDLLADYAAAQAKRLSNPIPPLPTGWSASNHSALDAATAPPDLEASLALEAHSLGSNIKTDSPVILKDWIRAFGTRHAGPVQMFNLLSYYPGRRQDFYGYLAAFAGFAGSKYGGEGAILNIGHEVGDWSSREDEGVMTVKEATESAKGYGTEDGQQVGWEDVALVWYPSIWHFAKMLDDPEYAEADRKYKVGVMRDGPLCCCTEIEMEYASS</sequence>
<organism evidence="1 2">
    <name type="scientific">Friedmanniomyces endolithicus</name>
    <dbReference type="NCBI Taxonomy" id="329885"/>
    <lineage>
        <taxon>Eukaryota</taxon>
        <taxon>Fungi</taxon>
        <taxon>Dikarya</taxon>
        <taxon>Ascomycota</taxon>
        <taxon>Pezizomycotina</taxon>
        <taxon>Dothideomycetes</taxon>
        <taxon>Dothideomycetidae</taxon>
        <taxon>Mycosphaerellales</taxon>
        <taxon>Teratosphaeriaceae</taxon>
        <taxon>Friedmanniomyces</taxon>
    </lineage>
</organism>
<dbReference type="Gene3D" id="3.30.70.100">
    <property type="match status" value="1"/>
</dbReference>
<protein>
    <submittedName>
        <fullName evidence="1">Uncharacterized protein</fullName>
    </submittedName>
</protein>
<evidence type="ECO:0000313" key="2">
    <source>
        <dbReference type="Proteomes" id="UP000310066"/>
    </source>
</evidence>
<dbReference type="PANTHER" id="PTHR40257:SF1">
    <property type="entry name" value="DUF1330 DOMAIN-CONTAINING PROTEIN"/>
    <property type="match status" value="1"/>
</dbReference>
<evidence type="ECO:0000313" key="1">
    <source>
        <dbReference type="EMBL" id="TKA33101.1"/>
    </source>
</evidence>
<proteinExistence type="predicted"/>
<gene>
    <name evidence="1" type="ORF">B0A54_14762</name>
</gene>
<dbReference type="AlphaFoldDB" id="A0A4U0UC89"/>
<accession>A0A4U0UC89</accession>
<comment type="caution">
    <text evidence="1">The sequence shown here is derived from an EMBL/GenBank/DDBJ whole genome shotgun (WGS) entry which is preliminary data.</text>
</comment>
<name>A0A4U0UC89_9PEZI</name>
<dbReference type="OrthoDB" id="265717at2759"/>
<reference evidence="1 2" key="1">
    <citation type="submission" date="2017-03" db="EMBL/GenBank/DDBJ databases">
        <title>Genomes of endolithic fungi from Antarctica.</title>
        <authorList>
            <person name="Coleine C."/>
            <person name="Masonjones S."/>
            <person name="Stajich J.E."/>
        </authorList>
    </citation>
    <scope>NUCLEOTIDE SEQUENCE [LARGE SCALE GENOMIC DNA]</scope>
    <source>
        <strain evidence="1 2">CCFEE 5311</strain>
    </source>
</reference>
<dbReference type="PANTHER" id="PTHR40257">
    <property type="match status" value="1"/>
</dbReference>
<dbReference type="Proteomes" id="UP000310066">
    <property type="component" value="Unassembled WGS sequence"/>
</dbReference>
<dbReference type="EMBL" id="NAJP01000087">
    <property type="protein sequence ID" value="TKA33101.1"/>
    <property type="molecule type" value="Genomic_DNA"/>
</dbReference>